<reference evidence="5" key="1">
    <citation type="journal article" date="2021" name="PeerJ">
        <title>Extensive microbial diversity within the chicken gut microbiome revealed by metagenomics and culture.</title>
        <authorList>
            <person name="Gilroy R."/>
            <person name="Ravi A."/>
            <person name="Getino M."/>
            <person name="Pursley I."/>
            <person name="Horton D.L."/>
            <person name="Alikhan N.F."/>
            <person name="Baker D."/>
            <person name="Gharbi K."/>
            <person name="Hall N."/>
            <person name="Watson M."/>
            <person name="Adriaenssens E.M."/>
            <person name="Foster-Nyarko E."/>
            <person name="Jarju S."/>
            <person name="Secka A."/>
            <person name="Antonio M."/>
            <person name="Oren A."/>
            <person name="Chaudhuri R.R."/>
            <person name="La Ragione R."/>
            <person name="Hildebrand F."/>
            <person name="Pallen M.J."/>
        </authorList>
    </citation>
    <scope>NUCLEOTIDE SEQUENCE</scope>
    <source>
        <strain evidence="5">A5-1222</strain>
    </source>
</reference>
<name>A0A9E2KW67_9BACT</name>
<dbReference type="GO" id="GO:0005524">
    <property type="term" value="F:ATP binding"/>
    <property type="evidence" value="ECO:0007669"/>
    <property type="project" value="UniProtKB-KW"/>
</dbReference>
<dbReference type="PANTHER" id="PTHR43204">
    <property type="entry name" value="ABC TRANSPORTER I FAMILY MEMBER 6, CHLOROPLASTIC"/>
    <property type="match status" value="1"/>
</dbReference>
<dbReference type="EMBL" id="JAHLFM010000027">
    <property type="protein sequence ID" value="MBU3830881.1"/>
    <property type="molecule type" value="Genomic_DNA"/>
</dbReference>
<feature type="domain" description="ABC transporter" evidence="4">
    <location>
        <begin position="4"/>
        <end position="243"/>
    </location>
</feature>
<dbReference type="Pfam" id="PF00005">
    <property type="entry name" value="ABC_tran"/>
    <property type="match status" value="1"/>
</dbReference>
<organism evidence="5 6">
    <name type="scientific">Candidatus Ureaplasma intestinipullorum</name>
    <dbReference type="NCBI Taxonomy" id="2838770"/>
    <lineage>
        <taxon>Bacteria</taxon>
        <taxon>Bacillati</taxon>
        <taxon>Mycoplasmatota</taxon>
        <taxon>Mycoplasmoidales</taxon>
        <taxon>Mycoplasmoidaceae</taxon>
        <taxon>Ureaplasma</taxon>
    </lineage>
</organism>
<evidence type="ECO:0000256" key="3">
    <source>
        <dbReference type="ARBA" id="ARBA00022840"/>
    </source>
</evidence>
<evidence type="ECO:0000313" key="6">
    <source>
        <dbReference type="Proteomes" id="UP000824247"/>
    </source>
</evidence>
<dbReference type="Proteomes" id="UP000824247">
    <property type="component" value="Unassembled WGS sequence"/>
</dbReference>
<keyword evidence="2" id="KW-0547">Nucleotide-binding</keyword>
<reference evidence="5" key="2">
    <citation type="submission" date="2021-04" db="EMBL/GenBank/DDBJ databases">
        <authorList>
            <person name="Gilroy R."/>
        </authorList>
    </citation>
    <scope>NUCLEOTIDE SEQUENCE</scope>
    <source>
        <strain evidence="5">A5-1222</strain>
    </source>
</reference>
<comment type="caution">
    <text evidence="5">The sequence shown here is derived from an EMBL/GenBank/DDBJ whole genome shotgun (WGS) entry which is preliminary data.</text>
</comment>
<dbReference type="SMART" id="SM00382">
    <property type="entry name" value="AAA"/>
    <property type="match status" value="1"/>
</dbReference>
<evidence type="ECO:0000256" key="1">
    <source>
        <dbReference type="ARBA" id="ARBA00006216"/>
    </source>
</evidence>
<protein>
    <submittedName>
        <fullName evidence="5">Fe-S cluster assembly ATPase SufC</fullName>
    </submittedName>
</protein>
<dbReference type="AlphaFoldDB" id="A0A9E2KW67"/>
<proteinExistence type="inferred from homology"/>
<evidence type="ECO:0000259" key="4">
    <source>
        <dbReference type="PROSITE" id="PS50893"/>
    </source>
</evidence>
<dbReference type="InterPro" id="IPR027417">
    <property type="entry name" value="P-loop_NTPase"/>
</dbReference>
<dbReference type="PROSITE" id="PS50893">
    <property type="entry name" value="ABC_TRANSPORTER_2"/>
    <property type="match status" value="1"/>
</dbReference>
<dbReference type="NCBIfam" id="TIGR01978">
    <property type="entry name" value="sufC"/>
    <property type="match status" value="1"/>
</dbReference>
<dbReference type="GO" id="GO:0016887">
    <property type="term" value="F:ATP hydrolysis activity"/>
    <property type="evidence" value="ECO:0007669"/>
    <property type="project" value="InterPro"/>
</dbReference>
<sequence>MNTLKLENFNVEIGSKKILNNINLEIKKGDVVAILGPNGHGKSTLLKSILKHYDTTISSGKIFIDNLDVTNSTTDEIAKNGIYYACQHPIEIPGLKTIELLRNELEIKNKKISIIDLYKNVNKNMENLSLKPEILERSINENFSGGERKKTEILQMQVINPDFIFLDEIDSGLDIDAVNSISNVLIEQKNNNKTIVFITHNEQLLNNLKPNKVILIMNGEIVKISDISLAHEINNYGYEEIAKKLDISIFKENDDEFLKNTLKEYKCHGK</sequence>
<comment type="similarity">
    <text evidence="1">Belongs to the ABC transporter superfamily. Ycf16 family.</text>
</comment>
<dbReference type="SUPFAM" id="SSF52540">
    <property type="entry name" value="P-loop containing nucleoside triphosphate hydrolases"/>
    <property type="match status" value="1"/>
</dbReference>
<dbReference type="Gene3D" id="3.40.50.300">
    <property type="entry name" value="P-loop containing nucleotide triphosphate hydrolases"/>
    <property type="match status" value="1"/>
</dbReference>
<dbReference type="InterPro" id="IPR003439">
    <property type="entry name" value="ABC_transporter-like_ATP-bd"/>
</dbReference>
<keyword evidence="3" id="KW-0067">ATP-binding</keyword>
<dbReference type="PANTHER" id="PTHR43204:SF1">
    <property type="entry name" value="ABC TRANSPORTER I FAMILY MEMBER 6, CHLOROPLASTIC"/>
    <property type="match status" value="1"/>
</dbReference>
<accession>A0A9E2KW67</accession>
<gene>
    <name evidence="5" type="primary">sufC</name>
    <name evidence="5" type="ORF">H9897_01885</name>
</gene>
<dbReference type="InterPro" id="IPR003593">
    <property type="entry name" value="AAA+_ATPase"/>
</dbReference>
<dbReference type="InterPro" id="IPR010230">
    <property type="entry name" value="FeS-cluster_ATPase_SufC"/>
</dbReference>
<evidence type="ECO:0000256" key="2">
    <source>
        <dbReference type="ARBA" id="ARBA00022741"/>
    </source>
</evidence>
<evidence type="ECO:0000313" key="5">
    <source>
        <dbReference type="EMBL" id="MBU3830881.1"/>
    </source>
</evidence>